<dbReference type="PANTHER" id="PTHR43081">
    <property type="entry name" value="ADENYLATE CYCLASE, TERMINAL-DIFFERENTIATION SPECIFIC-RELATED"/>
    <property type="match status" value="1"/>
</dbReference>
<feature type="domain" description="PPM-type phosphatase" evidence="2">
    <location>
        <begin position="1"/>
        <end position="182"/>
    </location>
</feature>
<dbReference type="InterPro" id="IPR036457">
    <property type="entry name" value="PPM-type-like_dom_sf"/>
</dbReference>
<keyword evidence="4" id="KW-1185">Reference proteome</keyword>
<dbReference type="Proteomes" id="UP000620124">
    <property type="component" value="Unassembled WGS sequence"/>
</dbReference>
<dbReference type="SMART" id="SM00044">
    <property type="entry name" value="CYCc"/>
    <property type="match status" value="1"/>
</dbReference>
<dbReference type="PANTHER" id="PTHR43081:SF1">
    <property type="entry name" value="ADENYLATE CYCLASE, TERMINAL-DIFFERENTIATION SPECIFIC"/>
    <property type="match status" value="1"/>
</dbReference>
<accession>A0A8H7D1F2</accession>
<proteinExistence type="predicted"/>
<comment type="caution">
    <text evidence="3">The sequence shown here is derived from an EMBL/GenBank/DDBJ whole genome shotgun (WGS) entry which is preliminary data.</text>
</comment>
<feature type="domain" description="Guanylate cyclase" evidence="1">
    <location>
        <begin position="223"/>
        <end position="359"/>
    </location>
</feature>
<dbReference type="InterPro" id="IPR001932">
    <property type="entry name" value="PPM-type_phosphatase-like_dom"/>
</dbReference>
<dbReference type="SUPFAM" id="SSF55073">
    <property type="entry name" value="Nucleotide cyclase"/>
    <property type="match status" value="1"/>
</dbReference>
<gene>
    <name evidence="3" type="ORF">MVEN_00845500</name>
</gene>
<dbReference type="Gene3D" id="3.30.70.1230">
    <property type="entry name" value="Nucleotide cyclase"/>
    <property type="match status" value="1"/>
</dbReference>
<dbReference type="SMART" id="SM00332">
    <property type="entry name" value="PP2Cc"/>
    <property type="match status" value="1"/>
</dbReference>
<dbReference type="OrthoDB" id="2021138at2759"/>
<dbReference type="AlphaFoldDB" id="A0A8H7D1F2"/>
<name>A0A8H7D1F2_9AGAR</name>
<dbReference type="Pfam" id="PF00481">
    <property type="entry name" value="PP2C"/>
    <property type="match status" value="1"/>
</dbReference>
<dbReference type="CDD" id="cd07302">
    <property type="entry name" value="CHD"/>
    <property type="match status" value="1"/>
</dbReference>
<dbReference type="EMBL" id="JACAZI010000006">
    <property type="protein sequence ID" value="KAF7357985.1"/>
    <property type="molecule type" value="Genomic_DNA"/>
</dbReference>
<evidence type="ECO:0000259" key="2">
    <source>
        <dbReference type="PROSITE" id="PS51746"/>
    </source>
</evidence>
<sequence length="551" mass="60221">MIRSLAPLAKCLRRARGRILSSPTPSIARSGASGIVVYILDKKMYVANVGNASAVVSKGGSAVPVSTKHDPYDRAETARIRAAEGWISPPGLVNDEIDISRSFGFYHLLPIVNARPDIFSYDLTELDEFVIVTNRGLWDYISYQTAVDIARRADPMIAAQKLRDLAIGYGADGSTMIMVIGVADLFKGASTTAAPASPEQHDTGISCTRGLNREVPPPVGHLAIVFTNIKGSTHLWEANPGMSTAMGMHNTLLRRYLRVCGGYEVKTEGGSFMCSFPTVLAAVRWCMTVQVELLRVPWPLEILECTDGKAVYDEEGRLIVRGLSVRMGIHCGTPLCMTDPVTNRMDYFGPMVNRSSRIESSAAGGHIMCSSDVIREINAKIFESEPETEYSNAQSQEAIDSIRQLDPKVVPVGEIRLKGLEVPEMLSLIFPSNLIGRKDLDDTAVDPTGTSGSRVQFSVAQVRELAMLCLRLEMSSSGHVFRPYPERKGSLRGPEVPLDEDEPSIFLHGDANVFLPPMPDKPTDADLMLILYWLMVRIENAEKALCTMAGG</sequence>
<dbReference type="Gene3D" id="3.60.40.10">
    <property type="entry name" value="PPM-type phosphatase domain"/>
    <property type="match status" value="1"/>
</dbReference>
<reference evidence="3" key="1">
    <citation type="submission" date="2020-05" db="EMBL/GenBank/DDBJ databases">
        <title>Mycena genomes resolve the evolution of fungal bioluminescence.</title>
        <authorList>
            <person name="Tsai I.J."/>
        </authorList>
    </citation>
    <scope>NUCLEOTIDE SEQUENCE</scope>
    <source>
        <strain evidence="3">CCC161011</strain>
    </source>
</reference>
<dbReference type="GO" id="GO:0009190">
    <property type="term" value="P:cyclic nucleotide biosynthetic process"/>
    <property type="evidence" value="ECO:0007669"/>
    <property type="project" value="InterPro"/>
</dbReference>
<protein>
    <submittedName>
        <fullName evidence="3">Adenylate cyclase</fullName>
    </submittedName>
</protein>
<evidence type="ECO:0000313" key="4">
    <source>
        <dbReference type="Proteomes" id="UP000620124"/>
    </source>
</evidence>
<dbReference type="InterPro" id="IPR001054">
    <property type="entry name" value="A/G_cyclase"/>
</dbReference>
<dbReference type="InterPro" id="IPR029787">
    <property type="entry name" value="Nucleotide_cyclase"/>
</dbReference>
<dbReference type="GO" id="GO:0035556">
    <property type="term" value="P:intracellular signal transduction"/>
    <property type="evidence" value="ECO:0007669"/>
    <property type="project" value="InterPro"/>
</dbReference>
<dbReference type="InterPro" id="IPR050697">
    <property type="entry name" value="Adenylyl/Guanylyl_Cyclase_3/4"/>
</dbReference>
<dbReference type="Pfam" id="PF00211">
    <property type="entry name" value="Guanylate_cyc"/>
    <property type="match status" value="1"/>
</dbReference>
<evidence type="ECO:0000259" key="1">
    <source>
        <dbReference type="PROSITE" id="PS50125"/>
    </source>
</evidence>
<dbReference type="SUPFAM" id="SSF81606">
    <property type="entry name" value="PP2C-like"/>
    <property type="match status" value="1"/>
</dbReference>
<dbReference type="PROSITE" id="PS50125">
    <property type="entry name" value="GUANYLATE_CYCLASE_2"/>
    <property type="match status" value="1"/>
</dbReference>
<dbReference type="CDD" id="cd00143">
    <property type="entry name" value="PP2Cc"/>
    <property type="match status" value="1"/>
</dbReference>
<evidence type="ECO:0000313" key="3">
    <source>
        <dbReference type="EMBL" id="KAF7357985.1"/>
    </source>
</evidence>
<dbReference type="PROSITE" id="PS51746">
    <property type="entry name" value="PPM_2"/>
    <property type="match status" value="1"/>
</dbReference>
<organism evidence="3 4">
    <name type="scientific">Mycena venus</name>
    <dbReference type="NCBI Taxonomy" id="2733690"/>
    <lineage>
        <taxon>Eukaryota</taxon>
        <taxon>Fungi</taxon>
        <taxon>Dikarya</taxon>
        <taxon>Basidiomycota</taxon>
        <taxon>Agaricomycotina</taxon>
        <taxon>Agaricomycetes</taxon>
        <taxon>Agaricomycetidae</taxon>
        <taxon>Agaricales</taxon>
        <taxon>Marasmiineae</taxon>
        <taxon>Mycenaceae</taxon>
        <taxon>Mycena</taxon>
    </lineage>
</organism>